<evidence type="ECO:0000259" key="3">
    <source>
        <dbReference type="Pfam" id="PF20737"/>
    </source>
</evidence>
<feature type="domain" description="Non-reducing end beta-L-arabinofuranosidase-like GH127 catalytic" evidence="1">
    <location>
        <begin position="42"/>
        <end position="436"/>
    </location>
</feature>
<dbReference type="Pfam" id="PF20736">
    <property type="entry name" value="Glyco_hydro127M"/>
    <property type="match status" value="1"/>
</dbReference>
<evidence type="ECO:0000313" key="5">
    <source>
        <dbReference type="Proteomes" id="UP000181870"/>
    </source>
</evidence>
<accession>A0A1G7ZSH7</accession>
<dbReference type="EMBL" id="FNDO01000001">
    <property type="protein sequence ID" value="SDH11070.1"/>
    <property type="molecule type" value="Genomic_DNA"/>
</dbReference>
<dbReference type="AlphaFoldDB" id="A0A1G7ZSH7"/>
<reference evidence="4 5" key="1">
    <citation type="submission" date="2016-10" db="EMBL/GenBank/DDBJ databases">
        <authorList>
            <person name="de Groot N.N."/>
        </authorList>
    </citation>
    <scope>NUCLEOTIDE SEQUENCE [LARGE SCALE GENOMIC DNA]</scope>
    <source>
        <strain evidence="4 5">NLAE-zl-C57</strain>
    </source>
</reference>
<dbReference type="Pfam" id="PF07944">
    <property type="entry name" value="Beta-AFase-like_GH127_cat"/>
    <property type="match status" value="1"/>
</dbReference>
<evidence type="ECO:0000259" key="2">
    <source>
        <dbReference type="Pfam" id="PF20736"/>
    </source>
</evidence>
<dbReference type="PANTHER" id="PTHR43465">
    <property type="entry name" value="DUF1680 DOMAIN PROTEIN (AFU_ORTHOLOGUE AFUA_1G08910)"/>
    <property type="match status" value="1"/>
</dbReference>
<sequence length="683" mass="77525">MTVKTCFYFSILLLCSLNIYSQKYDVSERYSYSKLEAVEFNDVKIEDDFWNERIKVVQEVTIPYLLDMAEKQGKVDNFRIVAGKKEGKLSIFNAPDSELYKLIEAAGYSFVYKKNEKLEQRIDSIIEDIADAQSPSGYLYTQYMLTFDHPAAPSPEMKQIKRFGFGVENQWNSVNTKWPFAYNQLYCAGHLMEAGVAYYRGTGKDKLLKVAIKLSDLICTVFTDEKIRRHADHPEVEIGLMKIYEVTGDEKYLNTANKLCRYVSFSRPVDINREENSKPLHEQRKAYGHCVETTYMYTGATDVCRATGKKDLETAINSLWDDVIGTKMYIHGGIGNGTHDEQHGHSYDLPILPTYSECCSNIAQGQWNYRLGLFYGKTEYADLVELEMYNSALSGISLDGKSYFYTNKINIGKENRKSAHSGVRQSYLFCCPSKLPGFITGIGRWIYAKDKKALYVNQFIGSSVSTSINGRKVSLRQTSSFPWNGNVSFTWESSAAVDLKIRVPRWVNKATHIASSCYYYGSGNKGHFFVKVNGKAVECLPDENGYLSLHKHWKKGDVVEVTFDMPIHRVYTNDKIKANAGKVALMRGPVLFCLEGVDNQFNIEEMNIPASSSVGYAYDSTILNGTHILKGEGFIYGKAIQFKAVPYYLWQNRGISAMTMLLNEQCDGVKEKRPDYEGMQTNG</sequence>
<proteinExistence type="predicted"/>
<dbReference type="Proteomes" id="UP000181870">
    <property type="component" value="Unassembled WGS sequence"/>
</dbReference>
<organism evidence="4 5">
    <name type="scientific">Bacteroides ovatus</name>
    <dbReference type="NCBI Taxonomy" id="28116"/>
    <lineage>
        <taxon>Bacteria</taxon>
        <taxon>Pseudomonadati</taxon>
        <taxon>Bacteroidota</taxon>
        <taxon>Bacteroidia</taxon>
        <taxon>Bacteroidales</taxon>
        <taxon>Bacteroidaceae</taxon>
        <taxon>Bacteroides</taxon>
    </lineage>
</organism>
<dbReference type="Pfam" id="PF20737">
    <property type="entry name" value="Glyco_hydro127C"/>
    <property type="match status" value="1"/>
</dbReference>
<protein>
    <recommendedName>
        <fullName evidence="6">Glycoside hydrolase family 127 protein</fullName>
    </recommendedName>
</protein>
<evidence type="ECO:0000259" key="1">
    <source>
        <dbReference type="Pfam" id="PF07944"/>
    </source>
</evidence>
<dbReference type="InterPro" id="IPR008928">
    <property type="entry name" value="6-hairpin_glycosidase_sf"/>
</dbReference>
<feature type="domain" description="Non-reducing end beta-L-arabinofuranosidase-like GH127 middle" evidence="2">
    <location>
        <begin position="454"/>
        <end position="565"/>
    </location>
</feature>
<dbReference type="InterPro" id="IPR012878">
    <property type="entry name" value="Beta-AFase-like_GH127_cat"/>
</dbReference>
<dbReference type="GO" id="GO:0005975">
    <property type="term" value="P:carbohydrate metabolic process"/>
    <property type="evidence" value="ECO:0007669"/>
    <property type="project" value="InterPro"/>
</dbReference>
<name>A0A1G7ZSH7_BACOV</name>
<dbReference type="InterPro" id="IPR049046">
    <property type="entry name" value="Beta-AFase-like_GH127_middle"/>
</dbReference>
<evidence type="ECO:0008006" key="6">
    <source>
        <dbReference type="Google" id="ProtNLM"/>
    </source>
</evidence>
<evidence type="ECO:0000313" key="4">
    <source>
        <dbReference type="EMBL" id="SDH11070.1"/>
    </source>
</evidence>
<dbReference type="PANTHER" id="PTHR43465:SF2">
    <property type="entry name" value="DUF1680 DOMAIN PROTEIN (AFU_ORTHOLOGUE AFUA_1G08910)"/>
    <property type="match status" value="1"/>
</dbReference>
<dbReference type="InterPro" id="IPR049174">
    <property type="entry name" value="Beta-AFase-like"/>
</dbReference>
<dbReference type="RefSeq" id="WP_081352630.1">
    <property type="nucleotide sequence ID" value="NZ_FNDO01000001.1"/>
</dbReference>
<dbReference type="InterPro" id="IPR049049">
    <property type="entry name" value="Beta-AFase-like_GH127_C"/>
</dbReference>
<feature type="domain" description="Non-reducing end beta-L-arabinofuranosidase-like GH127 C-terminal" evidence="3">
    <location>
        <begin position="568"/>
        <end position="660"/>
    </location>
</feature>
<dbReference type="SUPFAM" id="SSF48208">
    <property type="entry name" value="Six-hairpin glycosidases"/>
    <property type="match status" value="1"/>
</dbReference>
<gene>
    <name evidence="4" type="ORF">SAMN05192582_1001183</name>
</gene>